<accession>A0ABW1XGU1</accession>
<organism evidence="4 5">
    <name type="scientific">Pseudobowmanella zhangzhouensis</name>
    <dbReference type="NCBI Taxonomy" id="1537679"/>
    <lineage>
        <taxon>Bacteria</taxon>
        <taxon>Pseudomonadati</taxon>
        <taxon>Pseudomonadota</taxon>
        <taxon>Gammaproteobacteria</taxon>
        <taxon>Alteromonadales</taxon>
        <taxon>Alteromonadaceae</taxon>
    </lineage>
</organism>
<dbReference type="SUPFAM" id="SSF52172">
    <property type="entry name" value="CheY-like"/>
    <property type="match status" value="1"/>
</dbReference>
<dbReference type="InterPro" id="IPR001789">
    <property type="entry name" value="Sig_transdc_resp-reg_receiver"/>
</dbReference>
<evidence type="ECO:0000256" key="2">
    <source>
        <dbReference type="PROSITE-ProRule" id="PRU00169"/>
    </source>
</evidence>
<name>A0ABW1XGU1_9ALTE</name>
<proteinExistence type="predicted"/>
<dbReference type="PROSITE" id="PS50110">
    <property type="entry name" value="RESPONSE_REGULATORY"/>
    <property type="match status" value="1"/>
</dbReference>
<dbReference type="InterPro" id="IPR011006">
    <property type="entry name" value="CheY-like_superfamily"/>
</dbReference>
<feature type="modified residue" description="4-aspartylphosphate" evidence="2">
    <location>
        <position position="54"/>
    </location>
</feature>
<comment type="caution">
    <text evidence="4">The sequence shown here is derived from an EMBL/GenBank/DDBJ whole genome shotgun (WGS) entry which is preliminary data.</text>
</comment>
<keyword evidence="5" id="KW-1185">Reference proteome</keyword>
<dbReference type="SMART" id="SM00448">
    <property type="entry name" value="REC"/>
    <property type="match status" value="1"/>
</dbReference>
<dbReference type="Pfam" id="PF00072">
    <property type="entry name" value="Response_reg"/>
    <property type="match status" value="1"/>
</dbReference>
<dbReference type="InterPro" id="IPR050595">
    <property type="entry name" value="Bact_response_regulator"/>
</dbReference>
<dbReference type="EMBL" id="JBHSUS010000001">
    <property type="protein sequence ID" value="MFC6438981.1"/>
    <property type="molecule type" value="Genomic_DNA"/>
</dbReference>
<sequence>MDFPVLICDDSHLAQRLLSKALPEDWSCHVLFAGDGNEALAILRTRHVALTLIDLSMPNMDGWQLLQAIRQENIETLCLVVTGDRQLETHKRALQAGATAVFNKPVNPDKLQAILAEYGLYSADCQATENTH</sequence>
<evidence type="ECO:0000259" key="3">
    <source>
        <dbReference type="PROSITE" id="PS50110"/>
    </source>
</evidence>
<dbReference type="PANTHER" id="PTHR44591">
    <property type="entry name" value="STRESS RESPONSE REGULATOR PROTEIN 1"/>
    <property type="match status" value="1"/>
</dbReference>
<dbReference type="RefSeq" id="WP_165490776.1">
    <property type="nucleotide sequence ID" value="NZ_JBHSUS010000001.1"/>
</dbReference>
<protein>
    <submittedName>
        <fullName evidence="4">Response regulator</fullName>
    </submittedName>
</protein>
<feature type="domain" description="Response regulatory" evidence="3">
    <location>
        <begin position="4"/>
        <end position="119"/>
    </location>
</feature>
<keyword evidence="1 2" id="KW-0597">Phosphoprotein</keyword>
<evidence type="ECO:0000313" key="4">
    <source>
        <dbReference type="EMBL" id="MFC6438981.1"/>
    </source>
</evidence>
<reference evidence="5" key="1">
    <citation type="journal article" date="2019" name="Int. J. Syst. Evol. Microbiol.">
        <title>The Global Catalogue of Microorganisms (GCM) 10K type strain sequencing project: providing services to taxonomists for standard genome sequencing and annotation.</title>
        <authorList>
            <consortium name="The Broad Institute Genomics Platform"/>
            <consortium name="The Broad Institute Genome Sequencing Center for Infectious Disease"/>
            <person name="Wu L."/>
            <person name="Ma J."/>
        </authorList>
    </citation>
    <scope>NUCLEOTIDE SEQUENCE [LARGE SCALE GENOMIC DNA]</scope>
    <source>
        <strain evidence="5">CGMCC 1.16031</strain>
    </source>
</reference>
<dbReference type="Proteomes" id="UP001596364">
    <property type="component" value="Unassembled WGS sequence"/>
</dbReference>
<gene>
    <name evidence="4" type="ORF">ACFP85_02290</name>
</gene>
<dbReference type="Gene3D" id="3.40.50.2300">
    <property type="match status" value="1"/>
</dbReference>
<evidence type="ECO:0000256" key="1">
    <source>
        <dbReference type="ARBA" id="ARBA00022553"/>
    </source>
</evidence>
<dbReference type="PANTHER" id="PTHR44591:SF24">
    <property type="entry name" value="PROTEIN-GLUTAMATE METHYLESTERASE_PROTEIN-GLUTAMINE GLUTAMINASE 1"/>
    <property type="match status" value="1"/>
</dbReference>
<evidence type="ECO:0000313" key="5">
    <source>
        <dbReference type="Proteomes" id="UP001596364"/>
    </source>
</evidence>